<dbReference type="Pfam" id="PF00920">
    <property type="entry name" value="ILVD_EDD_N"/>
    <property type="match status" value="1"/>
</dbReference>
<dbReference type="InterPro" id="IPR052352">
    <property type="entry name" value="Sugar_Degrad_Dehydratases"/>
</dbReference>
<dbReference type="Proteomes" id="UP000430634">
    <property type="component" value="Unassembled WGS sequence"/>
</dbReference>
<dbReference type="GO" id="GO:0046872">
    <property type="term" value="F:metal ion binding"/>
    <property type="evidence" value="ECO:0007669"/>
    <property type="project" value="UniProtKB-KW"/>
</dbReference>
<reference evidence="11" key="2">
    <citation type="journal article" date="2019" name="Int. J. Syst. Evol. Microbiol.">
        <title>The Global Catalogue of Microorganisms (GCM) 10K type strain sequencing project: providing services to taxonomists for standard genome sequencing and annotation.</title>
        <authorList>
            <consortium name="The Broad Institute Genomics Platform"/>
            <consortium name="The Broad Institute Genome Sequencing Center for Infectious Disease"/>
            <person name="Wu L."/>
            <person name="Ma J."/>
        </authorList>
    </citation>
    <scope>NUCLEOTIDE SEQUENCE [LARGE SCALE GENOMIC DNA]</scope>
    <source>
        <strain evidence="11">CGMCC 1.15931</strain>
    </source>
</reference>
<dbReference type="RefSeq" id="WP_155472367.1">
    <property type="nucleotide sequence ID" value="NZ_BMKG01000002.1"/>
</dbReference>
<evidence type="ECO:0000313" key="9">
    <source>
        <dbReference type="EMBL" id="MTV55086.1"/>
    </source>
</evidence>
<reference evidence="9 10" key="3">
    <citation type="submission" date="2019-11" db="EMBL/GenBank/DDBJ databases">
        <title>Type strains purchased from KCTC, JCM and DSMZ.</title>
        <authorList>
            <person name="Lu H."/>
        </authorList>
    </citation>
    <scope>NUCLEOTIDE SEQUENCE [LARGE SCALE GENOMIC DNA]</scope>
    <source>
        <strain evidence="9 10">KCTC 52429</strain>
    </source>
</reference>
<dbReference type="PROSITE" id="PS00886">
    <property type="entry name" value="ILVD_EDD_1"/>
    <property type="match status" value="1"/>
</dbReference>
<evidence type="ECO:0000256" key="5">
    <source>
        <dbReference type="ARBA" id="ARBA00023239"/>
    </source>
</evidence>
<keyword evidence="2" id="KW-0479">Metal-binding</keyword>
<dbReference type="Proteomes" id="UP000622638">
    <property type="component" value="Unassembled WGS sequence"/>
</dbReference>
<evidence type="ECO:0000256" key="3">
    <source>
        <dbReference type="ARBA" id="ARBA00023004"/>
    </source>
</evidence>
<evidence type="ECO:0000256" key="4">
    <source>
        <dbReference type="ARBA" id="ARBA00023014"/>
    </source>
</evidence>
<dbReference type="OrthoDB" id="9807077at2"/>
<feature type="domain" description="Dihydroxy-acid/6-phosphogluconate dehydratase N-terminal" evidence="6">
    <location>
        <begin position="43"/>
        <end position="357"/>
    </location>
</feature>
<dbReference type="PANTHER" id="PTHR43183:SF1">
    <property type="entry name" value="HYPOTHETICAL DIHYDROXY-ACID DEHYDRATASE (EUROFUNG)-RELATED"/>
    <property type="match status" value="1"/>
</dbReference>
<comment type="similarity">
    <text evidence="1">Belongs to the IlvD/Edd family.</text>
</comment>
<dbReference type="EMBL" id="WNKZ01000071">
    <property type="protein sequence ID" value="MTV55086.1"/>
    <property type="molecule type" value="Genomic_DNA"/>
</dbReference>
<sequence>MSETKKNVKLRSAEWFGTQDKNGFMYRSWMKNQGIPDHEFQGKPIIGICNTWSELTPCNAHFRKIAEHVKKGIIEAGGWPVEFPVFSSGESNLRPTAMLTRNLASMDVEESIRGNPMDAVVLLVGCDKTTPALLMGAASCDIPAIVVTGGPMLNGKLNGKSIGSGTAVWQLHEQVKAGEITMHDFLAAEAGHSRSAGTCNTMGTASTMACMAEALGTSLPHNAAIPAVDARRYVLAHMSGMRIVDMVWEDLRLSKILTREAFENAIRVNAAIGGSTNAVIHLKAIAGRIGVDLELEDWTRVGRGTPTVVDLLPSGRFLMEEFYYAGGLPGVLRRLGENDLLPHKDALTVNGKTIWENNLDAPIYDEEVIRPIDNPLIKDGGICILRGNLAPRGAVLKPSAASPHLMQHRGRAIVFEDFDHYKTRILDPDLDVDENCVLVMKNCGPKGYPGMAEVGNMGLPPKILAKGIKDMVRISDARMSGTAYGTVVLHVAPEAMAGGPLGIVKDGDMISLDCAGGKLDLEISEEEMRQRLADRAETQVAGAKSGYQQLYIDHVLQADQGCDFDFLVGMRGSAVPKHSH</sequence>
<keyword evidence="5 9" id="KW-0456">Lyase</keyword>
<keyword evidence="4" id="KW-0411">Iron-sulfur</keyword>
<evidence type="ECO:0000259" key="7">
    <source>
        <dbReference type="Pfam" id="PF24877"/>
    </source>
</evidence>
<dbReference type="InterPro" id="IPR000581">
    <property type="entry name" value="ILV_EDD_N"/>
</dbReference>
<evidence type="ECO:0000313" key="8">
    <source>
        <dbReference type="EMBL" id="GGB88153.1"/>
    </source>
</evidence>
<dbReference type="InterPro" id="IPR020558">
    <property type="entry name" value="DiOHA_6PGluconate_deHydtase_CS"/>
</dbReference>
<feature type="domain" description="Dihydroxy-acid/6-phosphogluconate dehydratase C-terminal" evidence="7">
    <location>
        <begin position="367"/>
        <end position="562"/>
    </location>
</feature>
<dbReference type="NCBIfam" id="NF004784">
    <property type="entry name" value="PRK06131.1"/>
    <property type="match status" value="1"/>
</dbReference>
<evidence type="ECO:0000313" key="11">
    <source>
        <dbReference type="Proteomes" id="UP000622638"/>
    </source>
</evidence>
<dbReference type="SUPFAM" id="SSF143975">
    <property type="entry name" value="IlvD/EDD N-terminal domain-like"/>
    <property type="match status" value="1"/>
</dbReference>
<dbReference type="NCBIfam" id="NF009560">
    <property type="entry name" value="PRK13017.1"/>
    <property type="match status" value="1"/>
</dbReference>
<dbReference type="EMBL" id="BMKG01000002">
    <property type="protein sequence ID" value="GGB88153.1"/>
    <property type="molecule type" value="Genomic_DNA"/>
</dbReference>
<reference evidence="8" key="1">
    <citation type="journal article" date="2014" name="Int. J. Syst. Evol. Microbiol.">
        <title>Complete genome of a new Firmicutes species belonging to the dominant human colonic microbiota ('Ruminococcus bicirculans') reveals two chromosomes and a selective capacity to utilize plant glucans.</title>
        <authorList>
            <consortium name="NISC Comparative Sequencing Program"/>
            <person name="Wegmann U."/>
            <person name="Louis P."/>
            <person name="Goesmann A."/>
            <person name="Henrissat B."/>
            <person name="Duncan S.H."/>
            <person name="Flint H.J."/>
        </authorList>
    </citation>
    <scope>NUCLEOTIDE SEQUENCE</scope>
    <source>
        <strain evidence="8">CGMCC 1.15931</strain>
    </source>
</reference>
<dbReference type="InterPro" id="IPR056740">
    <property type="entry name" value="ILV_EDD_C"/>
</dbReference>
<dbReference type="Gene3D" id="3.50.30.80">
    <property type="entry name" value="IlvD/EDD C-terminal domain-like"/>
    <property type="match status" value="1"/>
</dbReference>
<dbReference type="EC" id="4.2.1.9" evidence="9"/>
<comment type="caution">
    <text evidence="9">The sequence shown here is derived from an EMBL/GenBank/DDBJ whole genome shotgun (WGS) entry which is preliminary data.</text>
</comment>
<evidence type="ECO:0000256" key="1">
    <source>
        <dbReference type="ARBA" id="ARBA00006486"/>
    </source>
</evidence>
<dbReference type="InterPro" id="IPR037237">
    <property type="entry name" value="IlvD/EDD_N"/>
</dbReference>
<gene>
    <name evidence="8" type="primary">ilvD</name>
    <name evidence="8" type="ORF">GCM10011572_07750</name>
    <name evidence="9" type="ORF">GM672_20355</name>
</gene>
<evidence type="ECO:0000256" key="2">
    <source>
        <dbReference type="ARBA" id="ARBA00022723"/>
    </source>
</evidence>
<dbReference type="AlphaFoldDB" id="A0A6I3T2V1"/>
<name>A0A6I3T2V1_9BURK</name>
<dbReference type="SUPFAM" id="SSF52016">
    <property type="entry name" value="LeuD/IlvD-like"/>
    <property type="match status" value="1"/>
</dbReference>
<organism evidence="9 10">
    <name type="scientific">Pseudoduganella buxea</name>
    <dbReference type="NCBI Taxonomy" id="1949069"/>
    <lineage>
        <taxon>Bacteria</taxon>
        <taxon>Pseudomonadati</taxon>
        <taxon>Pseudomonadota</taxon>
        <taxon>Betaproteobacteria</taxon>
        <taxon>Burkholderiales</taxon>
        <taxon>Oxalobacteraceae</taxon>
        <taxon>Telluria group</taxon>
        <taxon>Pseudoduganella</taxon>
    </lineage>
</organism>
<dbReference type="FunFam" id="3.50.30.80:FF:000001">
    <property type="entry name" value="Dihydroxy-acid dehydratase"/>
    <property type="match status" value="1"/>
</dbReference>
<evidence type="ECO:0000259" key="6">
    <source>
        <dbReference type="Pfam" id="PF00920"/>
    </source>
</evidence>
<proteinExistence type="inferred from homology"/>
<dbReference type="GO" id="GO:0051536">
    <property type="term" value="F:iron-sulfur cluster binding"/>
    <property type="evidence" value="ECO:0007669"/>
    <property type="project" value="UniProtKB-KW"/>
</dbReference>
<keyword evidence="3" id="KW-0408">Iron</keyword>
<evidence type="ECO:0000313" key="10">
    <source>
        <dbReference type="Proteomes" id="UP000430634"/>
    </source>
</evidence>
<dbReference type="GO" id="GO:0004160">
    <property type="term" value="F:dihydroxy-acid dehydratase activity"/>
    <property type="evidence" value="ECO:0007669"/>
    <property type="project" value="UniProtKB-EC"/>
</dbReference>
<dbReference type="Pfam" id="PF24877">
    <property type="entry name" value="ILV_EDD_C"/>
    <property type="match status" value="1"/>
</dbReference>
<reference evidence="8" key="4">
    <citation type="submission" date="2024-05" db="EMBL/GenBank/DDBJ databases">
        <authorList>
            <person name="Sun Q."/>
            <person name="Zhou Y."/>
        </authorList>
    </citation>
    <scope>NUCLEOTIDE SEQUENCE</scope>
    <source>
        <strain evidence="8">CGMCC 1.15931</strain>
    </source>
</reference>
<protein>
    <submittedName>
        <fullName evidence="9">Dihydroxy-acid dehydratase</fullName>
        <ecNumber evidence="9">4.2.1.9</ecNumber>
    </submittedName>
</protein>
<keyword evidence="11" id="KW-1185">Reference proteome</keyword>
<dbReference type="InterPro" id="IPR042096">
    <property type="entry name" value="Dihydro-acid_dehy_C"/>
</dbReference>
<accession>A0A6I3T2V1</accession>
<dbReference type="PANTHER" id="PTHR43183">
    <property type="entry name" value="HYPOTHETICAL DIHYDROXYACID DEHYDRATASE (EUROFUNG)-RELATED"/>
    <property type="match status" value="1"/>
</dbReference>